<name>A0A7V8NX91_9BACT</name>
<keyword evidence="1" id="KW-0812">Transmembrane</keyword>
<dbReference type="AlphaFoldDB" id="A0A7V8NX91"/>
<accession>A0A7V8NX91</accession>
<comment type="caution">
    <text evidence="2">The sequence shown here is derived from an EMBL/GenBank/DDBJ whole genome shotgun (WGS) entry which is preliminary data.</text>
</comment>
<evidence type="ECO:0000256" key="1">
    <source>
        <dbReference type="SAM" id="Phobius"/>
    </source>
</evidence>
<dbReference type="Proteomes" id="UP000567293">
    <property type="component" value="Unassembled WGS sequence"/>
</dbReference>
<sequence length="135" mass="14942">MARRQLVRSLLLLVQALYLTFYLVALGNLEEIDGIFREARLLPPAALMAVLVTTAAGLIPVRLFLLAAVAFDLERLPSKFGRMFPVLLLLDLLWALSPLLLVDYVSVGLALGMTAALIYLPFAQRSLVLMYARGR</sequence>
<feature type="transmembrane region" description="Helical" evidence="1">
    <location>
        <begin position="45"/>
        <end position="71"/>
    </location>
</feature>
<feature type="transmembrane region" description="Helical" evidence="1">
    <location>
        <begin position="107"/>
        <end position="132"/>
    </location>
</feature>
<dbReference type="EMBL" id="JACDQQ010002859">
    <property type="protein sequence ID" value="MBA0089171.1"/>
    <property type="molecule type" value="Genomic_DNA"/>
</dbReference>
<proteinExistence type="predicted"/>
<evidence type="ECO:0000313" key="2">
    <source>
        <dbReference type="EMBL" id="MBA0089171.1"/>
    </source>
</evidence>
<reference evidence="2" key="1">
    <citation type="submission" date="2020-06" db="EMBL/GenBank/DDBJ databases">
        <title>Legume-microbial interactions unlock mineral nutrients during tropical forest succession.</title>
        <authorList>
            <person name="Epihov D.Z."/>
        </authorList>
    </citation>
    <scope>NUCLEOTIDE SEQUENCE [LARGE SCALE GENOMIC DNA]</scope>
    <source>
        <strain evidence="2">Pan2503</strain>
    </source>
</reference>
<keyword evidence="1" id="KW-1133">Transmembrane helix</keyword>
<feature type="transmembrane region" description="Helical" evidence="1">
    <location>
        <begin position="83"/>
        <end position="101"/>
    </location>
</feature>
<gene>
    <name evidence="2" type="ORF">HRJ53_29625</name>
</gene>
<organism evidence="2 3">
    <name type="scientific">Candidatus Acidiferrum panamense</name>
    <dbReference type="NCBI Taxonomy" id="2741543"/>
    <lineage>
        <taxon>Bacteria</taxon>
        <taxon>Pseudomonadati</taxon>
        <taxon>Acidobacteriota</taxon>
        <taxon>Terriglobia</taxon>
        <taxon>Candidatus Acidiferrales</taxon>
        <taxon>Candidatus Acidiferrum</taxon>
    </lineage>
</organism>
<evidence type="ECO:0000313" key="3">
    <source>
        <dbReference type="Proteomes" id="UP000567293"/>
    </source>
</evidence>
<protein>
    <submittedName>
        <fullName evidence="2">Uncharacterized protein</fullName>
    </submittedName>
</protein>
<keyword evidence="3" id="KW-1185">Reference proteome</keyword>
<keyword evidence="1" id="KW-0472">Membrane</keyword>